<evidence type="ECO:0000313" key="2">
    <source>
        <dbReference type="EMBL" id="TFY63147.1"/>
    </source>
</evidence>
<reference evidence="2 3" key="1">
    <citation type="submission" date="2019-02" db="EMBL/GenBank/DDBJ databases">
        <title>Genome sequencing of the rare red list fungi Dentipellis fragilis.</title>
        <authorList>
            <person name="Buettner E."/>
            <person name="Kellner H."/>
        </authorList>
    </citation>
    <scope>NUCLEOTIDE SEQUENCE [LARGE SCALE GENOMIC DNA]</scope>
    <source>
        <strain evidence="2 3">DSM 105465</strain>
    </source>
</reference>
<dbReference type="EMBL" id="SEOQ01000430">
    <property type="protein sequence ID" value="TFY63147.1"/>
    <property type="molecule type" value="Genomic_DNA"/>
</dbReference>
<evidence type="ECO:0000313" key="3">
    <source>
        <dbReference type="Proteomes" id="UP000298327"/>
    </source>
</evidence>
<evidence type="ECO:0000256" key="1">
    <source>
        <dbReference type="SAM" id="MobiDB-lite"/>
    </source>
</evidence>
<keyword evidence="3" id="KW-1185">Reference proteome</keyword>
<accession>A0A4Y9YNB4</accession>
<dbReference type="Proteomes" id="UP000298327">
    <property type="component" value="Unassembled WGS sequence"/>
</dbReference>
<dbReference type="OrthoDB" id="3263613at2759"/>
<proteinExistence type="predicted"/>
<feature type="compositionally biased region" description="Low complexity" evidence="1">
    <location>
        <begin position="82"/>
        <end position="94"/>
    </location>
</feature>
<name>A0A4Y9YNB4_9AGAM</name>
<gene>
    <name evidence="2" type="ORF">EVG20_g6437</name>
</gene>
<comment type="caution">
    <text evidence="2">The sequence shown here is derived from an EMBL/GenBank/DDBJ whole genome shotgun (WGS) entry which is preliminary data.</text>
</comment>
<protein>
    <submittedName>
        <fullName evidence="2">Uncharacterized protein</fullName>
    </submittedName>
</protein>
<feature type="region of interest" description="Disordered" evidence="1">
    <location>
        <begin position="1"/>
        <end position="101"/>
    </location>
</feature>
<sequence length="101" mass="10559">MPPALRSSAPNTPVAKKITPNTTPKSSTRKVPHCTKCHRPRAGHPRQGCPYADADSPPPATQPNEAAAISDALGSLHIEQEGTTARAAPGTPTPLRRKPLG</sequence>
<organism evidence="2 3">
    <name type="scientific">Dentipellis fragilis</name>
    <dbReference type="NCBI Taxonomy" id="205917"/>
    <lineage>
        <taxon>Eukaryota</taxon>
        <taxon>Fungi</taxon>
        <taxon>Dikarya</taxon>
        <taxon>Basidiomycota</taxon>
        <taxon>Agaricomycotina</taxon>
        <taxon>Agaricomycetes</taxon>
        <taxon>Russulales</taxon>
        <taxon>Hericiaceae</taxon>
        <taxon>Dentipellis</taxon>
    </lineage>
</organism>
<feature type="compositionally biased region" description="Basic residues" evidence="1">
    <location>
        <begin position="27"/>
        <end position="44"/>
    </location>
</feature>
<feature type="non-terminal residue" evidence="2">
    <location>
        <position position="101"/>
    </location>
</feature>
<dbReference type="AlphaFoldDB" id="A0A4Y9YNB4"/>